<evidence type="ECO:0000256" key="3">
    <source>
        <dbReference type="ARBA" id="ARBA00022737"/>
    </source>
</evidence>
<dbReference type="AlphaFoldDB" id="A0A6N7LTU5"/>
<evidence type="ECO:0000256" key="2">
    <source>
        <dbReference type="ARBA" id="ARBA00022679"/>
    </source>
</evidence>
<evidence type="ECO:0000256" key="1">
    <source>
        <dbReference type="ARBA" id="ARBA00007274"/>
    </source>
</evidence>
<dbReference type="InterPro" id="IPR011004">
    <property type="entry name" value="Trimer_LpxA-like_sf"/>
</dbReference>
<dbReference type="EMBL" id="WIRE01000001">
    <property type="protein sequence ID" value="MQX52415.1"/>
    <property type="molecule type" value="Genomic_DNA"/>
</dbReference>
<dbReference type="GO" id="GO:0016746">
    <property type="term" value="F:acyltransferase activity"/>
    <property type="evidence" value="ECO:0007669"/>
    <property type="project" value="UniProtKB-KW"/>
</dbReference>
<dbReference type="InterPro" id="IPR001451">
    <property type="entry name" value="Hexapep"/>
</dbReference>
<organism evidence="5 6">
    <name type="scientific">Alcanivorax sediminis</name>
    <dbReference type="NCBI Taxonomy" id="2663008"/>
    <lineage>
        <taxon>Bacteria</taxon>
        <taxon>Pseudomonadati</taxon>
        <taxon>Pseudomonadota</taxon>
        <taxon>Gammaproteobacteria</taxon>
        <taxon>Oceanospirillales</taxon>
        <taxon>Alcanivoracaceae</taxon>
        <taxon>Alcanivorax</taxon>
    </lineage>
</organism>
<protein>
    <recommendedName>
        <fullName evidence="7">Acetyltransferase</fullName>
    </recommendedName>
</protein>
<keyword evidence="6" id="KW-1185">Reference proteome</keyword>
<dbReference type="PROSITE" id="PS00101">
    <property type="entry name" value="HEXAPEP_TRANSFERASES"/>
    <property type="match status" value="1"/>
</dbReference>
<evidence type="ECO:0000313" key="6">
    <source>
        <dbReference type="Proteomes" id="UP000469421"/>
    </source>
</evidence>
<evidence type="ECO:0008006" key="7">
    <source>
        <dbReference type="Google" id="ProtNLM"/>
    </source>
</evidence>
<comment type="similarity">
    <text evidence="1">Belongs to the transferase hexapeptide repeat family.</text>
</comment>
<dbReference type="InterPro" id="IPR050179">
    <property type="entry name" value="Trans_hexapeptide_repeat"/>
</dbReference>
<dbReference type="Pfam" id="PF00132">
    <property type="entry name" value="Hexapep"/>
    <property type="match status" value="1"/>
</dbReference>
<keyword evidence="4" id="KW-0012">Acyltransferase</keyword>
<dbReference type="PANTHER" id="PTHR43300:SF11">
    <property type="entry name" value="ACETYLTRANSFERASE RV3034C-RELATED"/>
    <property type="match status" value="1"/>
</dbReference>
<sequence>MLSRHPCCGPMEIPMISNEQKMNRLKALASYADWLHPEELSLSAFDGDHERACFLEKESRISNDYQPFNLLMGRNAYYQCRTQMPTNLIIGRHSSISALAILGAVSHNVDMLTTGMLDLEQEMGGEMGPEDIYRAGVYPTVIGCDVWVGHNAVILQGVCVGHGACIAAGAIVTDNVPPYAIVGGVPARVLKYRFDEATREALIASRWWELPQEIVCNLPRKDVAKALAIANEYWQS</sequence>
<evidence type="ECO:0000313" key="5">
    <source>
        <dbReference type="EMBL" id="MQX52415.1"/>
    </source>
</evidence>
<dbReference type="SUPFAM" id="SSF51161">
    <property type="entry name" value="Trimeric LpxA-like enzymes"/>
    <property type="match status" value="1"/>
</dbReference>
<dbReference type="Gene3D" id="2.160.10.10">
    <property type="entry name" value="Hexapeptide repeat proteins"/>
    <property type="match status" value="1"/>
</dbReference>
<proteinExistence type="inferred from homology"/>
<name>A0A6N7LTU5_9GAMM</name>
<keyword evidence="3" id="KW-0677">Repeat</keyword>
<dbReference type="Proteomes" id="UP000469421">
    <property type="component" value="Unassembled WGS sequence"/>
</dbReference>
<accession>A0A6N7LTU5</accession>
<dbReference type="PANTHER" id="PTHR43300">
    <property type="entry name" value="ACETYLTRANSFERASE"/>
    <property type="match status" value="1"/>
</dbReference>
<dbReference type="InterPro" id="IPR018357">
    <property type="entry name" value="Hexapep_transf_CS"/>
</dbReference>
<comment type="caution">
    <text evidence="5">The sequence shown here is derived from an EMBL/GenBank/DDBJ whole genome shotgun (WGS) entry which is preliminary data.</text>
</comment>
<evidence type="ECO:0000256" key="4">
    <source>
        <dbReference type="ARBA" id="ARBA00023315"/>
    </source>
</evidence>
<reference evidence="5 6" key="1">
    <citation type="submission" date="2019-10" db="EMBL/GenBank/DDBJ databases">
        <title>Alcanivorax sp.PA15-N-34 draft genome sequence.</title>
        <authorList>
            <person name="Liao X."/>
            <person name="Shao Z."/>
        </authorList>
    </citation>
    <scope>NUCLEOTIDE SEQUENCE [LARGE SCALE GENOMIC DNA]</scope>
    <source>
        <strain evidence="5 6">PA15-N-34</strain>
    </source>
</reference>
<gene>
    <name evidence="5" type="ORF">GFN93_04085</name>
</gene>
<dbReference type="CDD" id="cd03349">
    <property type="entry name" value="LbH_XAT"/>
    <property type="match status" value="1"/>
</dbReference>
<keyword evidence="2" id="KW-0808">Transferase</keyword>